<evidence type="ECO:0000313" key="6">
    <source>
        <dbReference type="EMBL" id="GAA1513066.1"/>
    </source>
</evidence>
<dbReference type="RefSeq" id="WP_344295839.1">
    <property type="nucleotide sequence ID" value="NZ_BAAAPF010000517.1"/>
</dbReference>
<dbReference type="PROSITE" id="PS50977">
    <property type="entry name" value="HTH_TETR_2"/>
    <property type="match status" value="1"/>
</dbReference>
<dbReference type="PANTHER" id="PTHR30055:SF234">
    <property type="entry name" value="HTH-TYPE TRANSCRIPTIONAL REGULATOR BETI"/>
    <property type="match status" value="1"/>
</dbReference>
<evidence type="ECO:0000256" key="1">
    <source>
        <dbReference type="ARBA" id="ARBA00023015"/>
    </source>
</evidence>
<dbReference type="InterPro" id="IPR009057">
    <property type="entry name" value="Homeodomain-like_sf"/>
</dbReference>
<evidence type="ECO:0000259" key="5">
    <source>
        <dbReference type="PROSITE" id="PS50977"/>
    </source>
</evidence>
<comment type="caution">
    <text evidence="6">The sequence shown here is derived from an EMBL/GenBank/DDBJ whole genome shotgun (WGS) entry which is preliminary data.</text>
</comment>
<dbReference type="Proteomes" id="UP001500443">
    <property type="component" value="Unassembled WGS sequence"/>
</dbReference>
<evidence type="ECO:0000256" key="2">
    <source>
        <dbReference type="ARBA" id="ARBA00023125"/>
    </source>
</evidence>
<dbReference type="Gene3D" id="1.10.357.10">
    <property type="entry name" value="Tetracycline Repressor, domain 2"/>
    <property type="match status" value="1"/>
</dbReference>
<protein>
    <submittedName>
        <fullName evidence="6">TetR/AcrR family transcriptional regulator</fullName>
    </submittedName>
</protein>
<dbReference type="InterPro" id="IPR001647">
    <property type="entry name" value="HTH_TetR"/>
</dbReference>
<keyword evidence="3" id="KW-0804">Transcription</keyword>
<sequence>MATAQGRPMRADARRNYERLLNEAAAAFRERGADASLEEIARRAGVGIGTLYRHFPDRFALMGGVFQTQVDVLDAAARMLTAEAGRTPMDVLAAWLRRYVDVANTIRGVAATLMDEGLMLDCKKQLRDTVELLAARARESGELRADVVPEDILRLTSAIAYAAEKASAKNPDDTGVTDRLLNLALDGLRTRSA</sequence>
<accession>A0ABN2A9W8</accession>
<dbReference type="Pfam" id="PF00440">
    <property type="entry name" value="TetR_N"/>
    <property type="match status" value="1"/>
</dbReference>
<dbReference type="PRINTS" id="PR00455">
    <property type="entry name" value="HTHTETR"/>
</dbReference>
<feature type="domain" description="HTH tetR-type" evidence="5">
    <location>
        <begin position="14"/>
        <end position="73"/>
    </location>
</feature>
<keyword evidence="2 4" id="KW-0238">DNA-binding</keyword>
<feature type="DNA-binding region" description="H-T-H motif" evidence="4">
    <location>
        <begin position="36"/>
        <end position="55"/>
    </location>
</feature>
<keyword evidence="7" id="KW-1185">Reference proteome</keyword>
<dbReference type="InterPro" id="IPR036271">
    <property type="entry name" value="Tet_transcr_reg_TetR-rel_C_sf"/>
</dbReference>
<proteinExistence type="predicted"/>
<dbReference type="PANTHER" id="PTHR30055">
    <property type="entry name" value="HTH-TYPE TRANSCRIPTIONAL REGULATOR RUTR"/>
    <property type="match status" value="1"/>
</dbReference>
<dbReference type="EMBL" id="BAAAPF010000517">
    <property type="protein sequence ID" value="GAA1513066.1"/>
    <property type="molecule type" value="Genomic_DNA"/>
</dbReference>
<organism evidence="6 7">
    <name type="scientific">Streptomyces synnematoformans</name>
    <dbReference type="NCBI Taxonomy" id="415721"/>
    <lineage>
        <taxon>Bacteria</taxon>
        <taxon>Bacillati</taxon>
        <taxon>Actinomycetota</taxon>
        <taxon>Actinomycetes</taxon>
        <taxon>Kitasatosporales</taxon>
        <taxon>Streptomycetaceae</taxon>
        <taxon>Streptomyces</taxon>
    </lineage>
</organism>
<dbReference type="SUPFAM" id="SSF46689">
    <property type="entry name" value="Homeodomain-like"/>
    <property type="match status" value="1"/>
</dbReference>
<dbReference type="Pfam" id="PF21597">
    <property type="entry name" value="TetR_C_43"/>
    <property type="match status" value="1"/>
</dbReference>
<dbReference type="SUPFAM" id="SSF48498">
    <property type="entry name" value="Tetracyclin repressor-like, C-terminal domain"/>
    <property type="match status" value="1"/>
</dbReference>
<dbReference type="InterPro" id="IPR050109">
    <property type="entry name" value="HTH-type_TetR-like_transc_reg"/>
</dbReference>
<evidence type="ECO:0000256" key="4">
    <source>
        <dbReference type="PROSITE-ProRule" id="PRU00335"/>
    </source>
</evidence>
<evidence type="ECO:0000256" key="3">
    <source>
        <dbReference type="ARBA" id="ARBA00023163"/>
    </source>
</evidence>
<keyword evidence="1" id="KW-0805">Transcription regulation</keyword>
<reference evidence="6 7" key="1">
    <citation type="journal article" date="2019" name="Int. J. Syst. Evol. Microbiol.">
        <title>The Global Catalogue of Microorganisms (GCM) 10K type strain sequencing project: providing services to taxonomists for standard genome sequencing and annotation.</title>
        <authorList>
            <consortium name="The Broad Institute Genomics Platform"/>
            <consortium name="The Broad Institute Genome Sequencing Center for Infectious Disease"/>
            <person name="Wu L."/>
            <person name="Ma J."/>
        </authorList>
    </citation>
    <scope>NUCLEOTIDE SEQUENCE [LARGE SCALE GENOMIC DNA]</scope>
    <source>
        <strain evidence="6 7">JCM 15481</strain>
    </source>
</reference>
<gene>
    <name evidence="6" type="ORF">GCM10009802_66250</name>
</gene>
<name>A0ABN2A9W8_9ACTN</name>
<dbReference type="InterPro" id="IPR049445">
    <property type="entry name" value="TetR_SbtR-like_C"/>
</dbReference>
<evidence type="ECO:0000313" key="7">
    <source>
        <dbReference type="Proteomes" id="UP001500443"/>
    </source>
</evidence>